<comment type="caution">
    <text evidence="3">The sequence shown here is derived from an EMBL/GenBank/DDBJ whole genome shotgun (WGS) entry which is preliminary data.</text>
</comment>
<feature type="domain" description="SGNH hydrolase-type esterase" evidence="2">
    <location>
        <begin position="59"/>
        <end position="206"/>
    </location>
</feature>
<dbReference type="RefSeq" id="WP_133534008.1">
    <property type="nucleotide sequence ID" value="NZ_SNXR01000018.1"/>
</dbReference>
<keyword evidence="4" id="KW-1185">Reference proteome</keyword>
<organism evidence="3 4">
    <name type="scientific">Flavobacterium dankookense</name>
    <dbReference type="NCBI Taxonomy" id="706186"/>
    <lineage>
        <taxon>Bacteria</taxon>
        <taxon>Pseudomonadati</taxon>
        <taxon>Bacteroidota</taxon>
        <taxon>Flavobacteriia</taxon>
        <taxon>Flavobacteriales</taxon>
        <taxon>Flavobacteriaceae</taxon>
        <taxon>Flavobacterium</taxon>
    </lineage>
</organism>
<feature type="signal peptide" evidence="1">
    <location>
        <begin position="1"/>
        <end position="19"/>
    </location>
</feature>
<dbReference type="GO" id="GO:0016788">
    <property type="term" value="F:hydrolase activity, acting on ester bonds"/>
    <property type="evidence" value="ECO:0007669"/>
    <property type="project" value="UniProtKB-ARBA"/>
</dbReference>
<dbReference type="SUPFAM" id="SSF52266">
    <property type="entry name" value="SGNH hydrolase"/>
    <property type="match status" value="1"/>
</dbReference>
<evidence type="ECO:0000313" key="4">
    <source>
        <dbReference type="Proteomes" id="UP000295260"/>
    </source>
</evidence>
<gene>
    <name evidence="3" type="ORF">BC748_2821</name>
</gene>
<dbReference type="Proteomes" id="UP000295260">
    <property type="component" value="Unassembled WGS sequence"/>
</dbReference>
<evidence type="ECO:0000256" key="1">
    <source>
        <dbReference type="SAM" id="SignalP"/>
    </source>
</evidence>
<name>A0A4R6Q6A8_9FLAO</name>
<dbReference type="InterPro" id="IPR036514">
    <property type="entry name" value="SGNH_hydro_sf"/>
</dbReference>
<accession>A0A4R6Q6A8</accession>
<reference evidence="3 4" key="1">
    <citation type="submission" date="2019-03" db="EMBL/GenBank/DDBJ databases">
        <title>Genomic Encyclopedia of Archaeal and Bacterial Type Strains, Phase II (KMG-II): from individual species to whole genera.</title>
        <authorList>
            <person name="Goeker M."/>
        </authorList>
    </citation>
    <scope>NUCLEOTIDE SEQUENCE [LARGE SCALE GENOMIC DNA]</scope>
    <source>
        <strain evidence="3 4">DSM 25687</strain>
    </source>
</reference>
<protein>
    <submittedName>
        <fullName evidence="3">Lysophospholipase L1-like esterase</fullName>
    </submittedName>
</protein>
<dbReference type="InterPro" id="IPR013830">
    <property type="entry name" value="SGNH_hydro"/>
</dbReference>
<dbReference type="OrthoDB" id="9790057at2"/>
<dbReference type="Pfam" id="PF13472">
    <property type="entry name" value="Lipase_GDSL_2"/>
    <property type="match status" value="1"/>
</dbReference>
<proteinExistence type="predicted"/>
<dbReference type="AlphaFoldDB" id="A0A4R6Q6A8"/>
<dbReference type="Gene3D" id="3.40.50.1110">
    <property type="entry name" value="SGNH hydrolase"/>
    <property type="match status" value="1"/>
</dbReference>
<sequence length="217" mass="25564">MKKLIVLLLIYFISSSIIAQENHFINEIKAFRKQDSIQKPQDGMLLFIGSSSFRLWKEVKSDFNNSNILNRAFGGATLLDLIYFQNDVVLKYQPKKIFIYCGENDIASSEKLTPKIVFKRYKTFYKTLRKQFPDTPIIFVSLKPSISRWHMKDRMTATNKLIYGFMRNKKNTVFVDIWDAMLENGEPRKDIYIQDNLHMNAKGYAIWVEKMKHLVND</sequence>
<feature type="chain" id="PRO_5020382157" evidence="1">
    <location>
        <begin position="20"/>
        <end position="217"/>
    </location>
</feature>
<dbReference type="EMBL" id="SNXR01000018">
    <property type="protein sequence ID" value="TDP57607.1"/>
    <property type="molecule type" value="Genomic_DNA"/>
</dbReference>
<keyword evidence="1" id="KW-0732">Signal</keyword>
<evidence type="ECO:0000313" key="3">
    <source>
        <dbReference type="EMBL" id="TDP57607.1"/>
    </source>
</evidence>
<evidence type="ECO:0000259" key="2">
    <source>
        <dbReference type="Pfam" id="PF13472"/>
    </source>
</evidence>